<gene>
    <name evidence="2" type="ORF">CLV94_0787</name>
</gene>
<dbReference type="SUPFAM" id="SSF109854">
    <property type="entry name" value="DinB/YfiT-like putative metalloenzymes"/>
    <property type="match status" value="1"/>
</dbReference>
<evidence type="ECO:0000313" key="3">
    <source>
        <dbReference type="Proteomes" id="UP000277579"/>
    </source>
</evidence>
<sequence>MFMKDKSKDMSHIVKTQRNVIGGENWYGENFKNKIDGLTEAQAFERPVARVHTVAELISHITVWRDSIIGKLKGQPTGLTMESPENWKDNELLKQEGWERLKREFYESAETLVGLLEKREDAFLEETYNGNGHDWRRLLEGLIQHDIYHLGQIAITLKLME</sequence>
<evidence type="ECO:0000313" key="2">
    <source>
        <dbReference type="EMBL" id="RKS25743.1"/>
    </source>
</evidence>
<comment type="caution">
    <text evidence="2">The sequence shown here is derived from an EMBL/GenBank/DDBJ whole genome shotgun (WGS) entry which is preliminary data.</text>
</comment>
<dbReference type="Pfam" id="PF12867">
    <property type="entry name" value="DinB_2"/>
    <property type="match status" value="1"/>
</dbReference>
<reference evidence="2 3" key="1">
    <citation type="submission" date="2018-10" db="EMBL/GenBank/DDBJ databases">
        <title>Genomic Encyclopedia of Archaeal and Bacterial Type Strains, Phase II (KMG-II): from individual species to whole genera.</title>
        <authorList>
            <person name="Goeker M."/>
        </authorList>
    </citation>
    <scope>NUCLEOTIDE SEQUENCE [LARGE SCALE GENOMIC DNA]</scope>
    <source>
        <strain evidence="2 3">DSM 29537</strain>
    </source>
</reference>
<dbReference type="Gene3D" id="1.20.120.450">
    <property type="entry name" value="dinb family like domain"/>
    <property type="match status" value="1"/>
</dbReference>
<accession>A0A495MLI5</accession>
<dbReference type="Proteomes" id="UP000277579">
    <property type="component" value="Unassembled WGS sequence"/>
</dbReference>
<protein>
    <submittedName>
        <fullName evidence="2">DinB family protein</fullName>
    </submittedName>
</protein>
<dbReference type="InterPro" id="IPR034660">
    <property type="entry name" value="DinB/YfiT-like"/>
</dbReference>
<proteinExistence type="predicted"/>
<dbReference type="InterPro" id="IPR024775">
    <property type="entry name" value="DinB-like"/>
</dbReference>
<dbReference type="AlphaFoldDB" id="A0A495MLI5"/>
<name>A0A495MLI5_9FLAO</name>
<dbReference type="EMBL" id="RBLC01000001">
    <property type="protein sequence ID" value="RKS25743.1"/>
    <property type="molecule type" value="Genomic_DNA"/>
</dbReference>
<organism evidence="2 3">
    <name type="scientific">Flavobacterium endophyticum</name>
    <dbReference type="NCBI Taxonomy" id="1540163"/>
    <lineage>
        <taxon>Bacteria</taxon>
        <taxon>Pseudomonadati</taxon>
        <taxon>Bacteroidota</taxon>
        <taxon>Flavobacteriia</taxon>
        <taxon>Flavobacteriales</taxon>
        <taxon>Flavobacteriaceae</taxon>
        <taxon>Flavobacterium</taxon>
    </lineage>
</organism>
<evidence type="ECO:0000259" key="1">
    <source>
        <dbReference type="Pfam" id="PF12867"/>
    </source>
</evidence>
<keyword evidence="3" id="KW-1185">Reference proteome</keyword>
<feature type="domain" description="DinB-like" evidence="1">
    <location>
        <begin position="35"/>
        <end position="153"/>
    </location>
</feature>